<dbReference type="Proteomes" id="UP001195483">
    <property type="component" value="Unassembled WGS sequence"/>
</dbReference>
<sequence length="155" mass="17334">MQLRPGLNSDIDYLYQNNELKIITDLSDCEAGELYLYMSDDGHTHPGYVKLHPITLSSGDTLVSLHDYSCTLDSSGLLVLPNACFHWNDMGFRTGPAAQVQNGHVWDMNGFIVVDSTTGLKLVRFRMPGNMAALLQLWDIQAAMKNTWSGDYHSH</sequence>
<dbReference type="AlphaFoldDB" id="A0AAE0RNS0"/>
<dbReference type="EMBL" id="JAEAOA010000213">
    <property type="protein sequence ID" value="KAK3576834.1"/>
    <property type="molecule type" value="Genomic_DNA"/>
</dbReference>
<evidence type="ECO:0000313" key="1">
    <source>
        <dbReference type="EMBL" id="KAK3576834.1"/>
    </source>
</evidence>
<protein>
    <submittedName>
        <fullName evidence="1">Uncharacterized protein</fullName>
    </submittedName>
</protein>
<evidence type="ECO:0000313" key="2">
    <source>
        <dbReference type="Proteomes" id="UP001195483"/>
    </source>
</evidence>
<reference evidence="1" key="1">
    <citation type="journal article" date="2021" name="Genome Biol. Evol.">
        <title>A High-Quality Reference Genome for a Parasitic Bivalve with Doubly Uniparental Inheritance (Bivalvia: Unionida).</title>
        <authorList>
            <person name="Smith C.H."/>
        </authorList>
    </citation>
    <scope>NUCLEOTIDE SEQUENCE</scope>
    <source>
        <strain evidence="1">CHS0354</strain>
    </source>
</reference>
<comment type="caution">
    <text evidence="1">The sequence shown here is derived from an EMBL/GenBank/DDBJ whole genome shotgun (WGS) entry which is preliminary data.</text>
</comment>
<proteinExistence type="predicted"/>
<organism evidence="1 2">
    <name type="scientific">Potamilus streckersoni</name>
    <dbReference type="NCBI Taxonomy" id="2493646"/>
    <lineage>
        <taxon>Eukaryota</taxon>
        <taxon>Metazoa</taxon>
        <taxon>Spiralia</taxon>
        <taxon>Lophotrochozoa</taxon>
        <taxon>Mollusca</taxon>
        <taxon>Bivalvia</taxon>
        <taxon>Autobranchia</taxon>
        <taxon>Heteroconchia</taxon>
        <taxon>Palaeoheterodonta</taxon>
        <taxon>Unionida</taxon>
        <taxon>Unionoidea</taxon>
        <taxon>Unionidae</taxon>
        <taxon>Ambleminae</taxon>
        <taxon>Lampsilini</taxon>
        <taxon>Potamilus</taxon>
    </lineage>
</organism>
<keyword evidence="2" id="KW-1185">Reference proteome</keyword>
<reference evidence="1" key="3">
    <citation type="submission" date="2023-05" db="EMBL/GenBank/DDBJ databases">
        <authorList>
            <person name="Smith C.H."/>
        </authorList>
    </citation>
    <scope>NUCLEOTIDE SEQUENCE</scope>
    <source>
        <strain evidence="1">CHS0354</strain>
        <tissue evidence="1">Mantle</tissue>
    </source>
</reference>
<gene>
    <name evidence="1" type="ORF">CHS0354_002626</name>
</gene>
<reference evidence="1" key="2">
    <citation type="journal article" date="2021" name="Genome Biol. Evol.">
        <title>Developing a high-quality reference genome for a parasitic bivalve with doubly uniparental inheritance (Bivalvia: Unionida).</title>
        <authorList>
            <person name="Smith C.H."/>
        </authorList>
    </citation>
    <scope>NUCLEOTIDE SEQUENCE</scope>
    <source>
        <strain evidence="1">CHS0354</strain>
        <tissue evidence="1">Mantle</tissue>
    </source>
</reference>
<accession>A0AAE0RNS0</accession>
<name>A0AAE0RNS0_9BIVA</name>